<keyword evidence="1" id="KW-1133">Transmembrane helix</keyword>
<feature type="transmembrane region" description="Helical" evidence="1">
    <location>
        <begin position="29"/>
        <end position="48"/>
    </location>
</feature>
<keyword evidence="3" id="KW-1185">Reference proteome</keyword>
<accession>E3BFI4</accession>
<reference evidence="2 3" key="1">
    <citation type="journal article" date="2012" name="Int. J. Syst. Evol. Microbiol.">
        <title>Vibrio caribbeanicus sp. nov., isolated from the marine sponge Scleritoderma cyanea.</title>
        <authorList>
            <person name="Hoffmann M."/>
            <person name="Monday S.R."/>
            <person name="Allard M.W."/>
            <person name="Strain E.A."/>
            <person name="Whittaker P."/>
            <person name="Naum M."/>
            <person name="McCarthy P.J."/>
            <person name="Lopez J.V."/>
            <person name="Fischer M."/>
            <person name="Brown E.W."/>
        </authorList>
    </citation>
    <scope>NUCLEOTIDE SEQUENCE [LARGE SCALE GENOMIC DNA]</scope>
    <source>
        <strain evidence="2 3">ATCC BAA-2122</strain>
    </source>
</reference>
<evidence type="ECO:0000313" key="3">
    <source>
        <dbReference type="Proteomes" id="UP000002943"/>
    </source>
</evidence>
<comment type="caution">
    <text evidence="2">The sequence shown here is derived from an EMBL/GenBank/DDBJ whole genome shotgun (WGS) entry which is preliminary data.</text>
</comment>
<dbReference type="AlphaFoldDB" id="E3BFI4"/>
<evidence type="ECO:0000313" key="2">
    <source>
        <dbReference type="EMBL" id="EFP98162.1"/>
    </source>
</evidence>
<keyword evidence="1" id="KW-0472">Membrane</keyword>
<keyword evidence="1" id="KW-0812">Transmembrane</keyword>
<protein>
    <submittedName>
        <fullName evidence="2">Uncharacterized protein</fullName>
    </submittedName>
</protein>
<sequence length="137" mass="15412">MTFLSENFEVCYTELKFAMAAQKLTTGRLAQIILMLTILVVAFIWRTINFSNPEAISCFLQPNCSFTIDKARFSAVKNDKGVSLSLPSSDWSVEGKERGLAIRIDKLNAQISNDNEDFEVKLKKKGMDGSVVVSFRY</sequence>
<dbReference type="eggNOG" id="ENOG5031NTM">
    <property type="taxonomic scope" value="Bacteria"/>
</dbReference>
<gene>
    <name evidence="2" type="ORF">VIBC2010_10247</name>
</gene>
<name>E3BFI4_9VIBR</name>
<dbReference type="EMBL" id="AEIU01000022">
    <property type="protein sequence ID" value="EFP98162.1"/>
    <property type="molecule type" value="Genomic_DNA"/>
</dbReference>
<evidence type="ECO:0000256" key="1">
    <source>
        <dbReference type="SAM" id="Phobius"/>
    </source>
</evidence>
<dbReference type="Proteomes" id="UP000002943">
    <property type="component" value="Unassembled WGS sequence"/>
</dbReference>
<organism evidence="2 3">
    <name type="scientific">Vibrio caribbeanicus ATCC BAA-2122</name>
    <dbReference type="NCBI Taxonomy" id="796620"/>
    <lineage>
        <taxon>Bacteria</taxon>
        <taxon>Pseudomonadati</taxon>
        <taxon>Pseudomonadota</taxon>
        <taxon>Gammaproteobacteria</taxon>
        <taxon>Vibrionales</taxon>
        <taxon>Vibrionaceae</taxon>
        <taxon>Vibrio</taxon>
    </lineage>
</organism>
<proteinExistence type="predicted"/>
<dbReference type="STRING" id="796620.VIBC2010_10247"/>